<gene>
    <name evidence="1" type="ORF">SAMN04487941_1431</name>
</gene>
<organism evidence="1 2">
    <name type="scientific">Pontibacter akesuensis</name>
    <dbReference type="NCBI Taxonomy" id="388950"/>
    <lineage>
        <taxon>Bacteria</taxon>
        <taxon>Pseudomonadati</taxon>
        <taxon>Bacteroidota</taxon>
        <taxon>Cytophagia</taxon>
        <taxon>Cytophagales</taxon>
        <taxon>Hymenobacteraceae</taxon>
        <taxon>Pontibacter</taxon>
    </lineage>
</organism>
<dbReference type="EMBL" id="FPCA01000001">
    <property type="protein sequence ID" value="SFU54642.1"/>
    <property type="molecule type" value="Genomic_DNA"/>
</dbReference>
<dbReference type="AlphaFoldDB" id="A0A1I7H204"/>
<evidence type="ECO:0000313" key="1">
    <source>
        <dbReference type="EMBL" id="SFU54642.1"/>
    </source>
</evidence>
<keyword evidence="2" id="KW-1185">Reference proteome</keyword>
<name>A0A1I7H204_9BACT</name>
<protein>
    <submittedName>
        <fullName evidence="1">Uncharacterized protein</fullName>
    </submittedName>
</protein>
<sequence>MMCLWLIEINLNESLSLNSKLFDSELETQNSALSHISIGKAGVGREGEK</sequence>
<proteinExistence type="predicted"/>
<dbReference type="Proteomes" id="UP000182491">
    <property type="component" value="Unassembled WGS sequence"/>
</dbReference>
<reference evidence="2" key="1">
    <citation type="submission" date="2016-10" db="EMBL/GenBank/DDBJ databases">
        <authorList>
            <person name="Varghese N."/>
        </authorList>
    </citation>
    <scope>NUCLEOTIDE SEQUENCE [LARGE SCALE GENOMIC DNA]</scope>
    <source>
        <strain evidence="2">DSM 18820</strain>
    </source>
</reference>
<dbReference type="STRING" id="388950.GCA_001611675_00529"/>
<evidence type="ECO:0000313" key="2">
    <source>
        <dbReference type="Proteomes" id="UP000182491"/>
    </source>
</evidence>
<accession>A0A1I7H204</accession>